<dbReference type="PANTHER" id="PTHR12289:SF41">
    <property type="entry name" value="FAILED AXON CONNECTIONS-RELATED"/>
    <property type="match status" value="1"/>
</dbReference>
<evidence type="ECO:0000256" key="1">
    <source>
        <dbReference type="ARBA" id="ARBA00004294"/>
    </source>
</evidence>
<feature type="domain" description="Metaxin glutathione S-transferase" evidence="11">
    <location>
        <begin position="180"/>
        <end position="246"/>
    </location>
</feature>
<feature type="compositionally biased region" description="Low complexity" evidence="8">
    <location>
        <begin position="66"/>
        <end position="75"/>
    </location>
</feature>
<sequence>MPAVTLYARQRSIGDAPTHDGVESAHIAALLLTSSVEHRVERCATAASSPSGALPCVEIDGDVDGDASGAGPAPRSAREAAHRCATATRTRTRDCDGDASADERAMIAGLHALARENLRLASEYFAYVDAVGYEARKEELAKTLPWPLSAWTARSAAKEAKRELDRAGVDGERACAMAVEAYGALNNRLVNSNARHGDGYWLCGAKPRSCDAAAYAQLSYHARSPSCGPLRAEMKRYPRLIQYVNDVTERLVEMEKTLVQNADDVEPSRGTAPTVDPSAWGDRYDSNHAERRTGWKPRTTKAKKMSEKDKDMRRKAWYSVGFAAASVISYMFLGGFIQLDFDDEDDEDEDHAADDVDDDE</sequence>
<keyword evidence="4" id="KW-1000">Mitochondrion outer membrane</keyword>
<evidence type="ECO:0000256" key="3">
    <source>
        <dbReference type="ARBA" id="ARBA00022448"/>
    </source>
</evidence>
<feature type="transmembrane region" description="Helical" evidence="9">
    <location>
        <begin position="316"/>
        <end position="337"/>
    </location>
</feature>
<dbReference type="GO" id="GO:0001401">
    <property type="term" value="C:SAM complex"/>
    <property type="evidence" value="ECO:0007669"/>
    <property type="project" value="InterPro"/>
</dbReference>
<keyword evidence="6" id="KW-0496">Mitochondrion</keyword>
<feature type="compositionally biased region" description="Basic residues" evidence="8">
    <location>
        <begin position="294"/>
        <end position="303"/>
    </location>
</feature>
<organism evidence="12">
    <name type="scientific">Ostreococcus sp. 'lucimarinus'</name>
    <dbReference type="NCBI Taxonomy" id="242159"/>
    <lineage>
        <taxon>Eukaryota</taxon>
        <taxon>Viridiplantae</taxon>
        <taxon>Chlorophyta</taxon>
        <taxon>Mamiellophyceae</taxon>
        <taxon>Mamiellales</taxon>
        <taxon>Bathycoccaceae</taxon>
        <taxon>Ostreococcus</taxon>
    </lineage>
</organism>
<dbReference type="EMBL" id="HBDX01002163">
    <property type="protein sequence ID" value="CAD8221137.1"/>
    <property type="molecule type" value="Transcribed_RNA"/>
</dbReference>
<gene>
    <name evidence="12" type="ORF">OLUC0939_LOCUS1857</name>
</gene>
<protein>
    <recommendedName>
        <fullName evidence="13">Metaxin glutathione S-transferase domain-containing protein</fullName>
    </recommendedName>
</protein>
<keyword evidence="3" id="KW-0813">Transport</keyword>
<dbReference type="Pfam" id="PF17171">
    <property type="entry name" value="GST_C_6"/>
    <property type="match status" value="1"/>
</dbReference>
<feature type="compositionally biased region" description="Basic and acidic residues" evidence="8">
    <location>
        <begin position="282"/>
        <end position="293"/>
    </location>
</feature>
<evidence type="ECO:0000256" key="4">
    <source>
        <dbReference type="ARBA" id="ARBA00022787"/>
    </source>
</evidence>
<dbReference type="SUPFAM" id="SSF47616">
    <property type="entry name" value="GST C-terminal domain-like"/>
    <property type="match status" value="1"/>
</dbReference>
<dbReference type="InterPro" id="IPR050931">
    <property type="entry name" value="Mito_Protein_Transport_Metaxin"/>
</dbReference>
<name>A0A7R9XQV0_9CHLO</name>
<keyword evidence="9" id="KW-1133">Transmembrane helix</keyword>
<feature type="domain" description="Mitochondrial outer membrane transport complex Sam37/metaxin N-terminal" evidence="10">
    <location>
        <begin position="28"/>
        <end position="153"/>
    </location>
</feature>
<keyword evidence="5" id="KW-0653">Protein transport</keyword>
<evidence type="ECO:0000259" key="10">
    <source>
        <dbReference type="Pfam" id="PF10568"/>
    </source>
</evidence>
<dbReference type="GO" id="GO:0006626">
    <property type="term" value="P:protein targeting to mitochondrion"/>
    <property type="evidence" value="ECO:0007669"/>
    <property type="project" value="TreeGrafter"/>
</dbReference>
<dbReference type="PANTHER" id="PTHR12289">
    <property type="entry name" value="METAXIN RELATED"/>
    <property type="match status" value="1"/>
</dbReference>
<dbReference type="InterPro" id="IPR036282">
    <property type="entry name" value="Glutathione-S-Trfase_C_sf"/>
</dbReference>
<evidence type="ECO:0000256" key="6">
    <source>
        <dbReference type="ARBA" id="ARBA00023128"/>
    </source>
</evidence>
<keyword evidence="9" id="KW-0812">Transmembrane</keyword>
<keyword evidence="7 9" id="KW-0472">Membrane</keyword>
<accession>A0A7R9XQV0</accession>
<comment type="subcellular location">
    <subcellularLocation>
        <location evidence="1">Mitochondrion outer membrane</location>
    </subcellularLocation>
</comment>
<evidence type="ECO:0000313" key="12">
    <source>
        <dbReference type="EMBL" id="CAD8221137.1"/>
    </source>
</evidence>
<evidence type="ECO:0008006" key="13">
    <source>
        <dbReference type="Google" id="ProtNLM"/>
    </source>
</evidence>
<evidence type="ECO:0000256" key="7">
    <source>
        <dbReference type="ARBA" id="ARBA00023136"/>
    </source>
</evidence>
<dbReference type="InterPro" id="IPR019564">
    <property type="entry name" value="Sam37/metaxin_N"/>
</dbReference>
<evidence type="ECO:0000256" key="5">
    <source>
        <dbReference type="ARBA" id="ARBA00022927"/>
    </source>
</evidence>
<feature type="region of interest" description="Disordered" evidence="8">
    <location>
        <begin position="263"/>
        <end position="307"/>
    </location>
</feature>
<dbReference type="GO" id="GO:0015031">
    <property type="term" value="P:protein transport"/>
    <property type="evidence" value="ECO:0007669"/>
    <property type="project" value="UniProtKB-KW"/>
</dbReference>
<evidence type="ECO:0000256" key="2">
    <source>
        <dbReference type="ARBA" id="ARBA00009170"/>
    </source>
</evidence>
<evidence type="ECO:0000256" key="8">
    <source>
        <dbReference type="SAM" id="MobiDB-lite"/>
    </source>
</evidence>
<dbReference type="AlphaFoldDB" id="A0A7R9XQV0"/>
<feature type="region of interest" description="Disordered" evidence="8">
    <location>
        <begin position="65"/>
        <end position="97"/>
    </location>
</feature>
<reference evidence="12" key="1">
    <citation type="submission" date="2021-01" db="EMBL/GenBank/DDBJ databases">
        <authorList>
            <person name="Corre E."/>
            <person name="Pelletier E."/>
            <person name="Niang G."/>
            <person name="Scheremetjew M."/>
            <person name="Finn R."/>
            <person name="Kale V."/>
            <person name="Holt S."/>
            <person name="Cochrane G."/>
            <person name="Meng A."/>
            <person name="Brown T."/>
            <person name="Cohen L."/>
        </authorList>
    </citation>
    <scope>NUCLEOTIDE SEQUENCE</scope>
    <source>
        <strain evidence="12">Clade-A-BCC118000</strain>
    </source>
</reference>
<evidence type="ECO:0000256" key="9">
    <source>
        <dbReference type="SAM" id="Phobius"/>
    </source>
</evidence>
<comment type="similarity">
    <text evidence="2">Belongs to the metaxin family.</text>
</comment>
<dbReference type="Pfam" id="PF10568">
    <property type="entry name" value="Tom37"/>
    <property type="match status" value="1"/>
</dbReference>
<proteinExistence type="inferred from homology"/>
<dbReference type="InterPro" id="IPR033468">
    <property type="entry name" value="Metaxin_GST"/>
</dbReference>
<evidence type="ECO:0000259" key="11">
    <source>
        <dbReference type="Pfam" id="PF17171"/>
    </source>
</evidence>